<comment type="similarity">
    <text evidence="2">Belongs to the CD36 family.</text>
</comment>
<protein>
    <submittedName>
        <fullName evidence="9">Uncharacterized protein</fullName>
    </submittedName>
</protein>
<evidence type="ECO:0000256" key="1">
    <source>
        <dbReference type="ARBA" id="ARBA00004236"/>
    </source>
</evidence>
<proteinExistence type="inferred from homology"/>
<dbReference type="GO" id="GO:0005044">
    <property type="term" value="F:scavenger receptor activity"/>
    <property type="evidence" value="ECO:0007669"/>
    <property type="project" value="TreeGrafter"/>
</dbReference>
<evidence type="ECO:0000256" key="4">
    <source>
        <dbReference type="ARBA" id="ARBA00022692"/>
    </source>
</evidence>
<evidence type="ECO:0000256" key="7">
    <source>
        <dbReference type="ARBA" id="ARBA00023180"/>
    </source>
</evidence>
<evidence type="ECO:0000256" key="6">
    <source>
        <dbReference type="ARBA" id="ARBA00023136"/>
    </source>
</evidence>
<keyword evidence="4 8" id="KW-0812">Transmembrane</keyword>
<sequence>MSYRPDESFGRMLSWNFRNQTDFYEGHCNDIRGSAGEFYPLNRKRDKLVLYSSELCKYAELEYDRDVVVKGVRGYRYIADNIFDNGTTRPENSCFCKGECIPSGMLNVSACRQDSPSFLSFPHFYSADPYYSNMVDGMKPDRDKHQFYIIIQPKSGIVMEISAKMQVNLLLQPVQHIRLYENVPKVYIPLFYFTQTVHLRDELAENLRMIQSMPDYANYLVIILCFLGLISVCWALCSFFCCKDSRQEKTIKIAKINGNTRQYEEVALNDK</sequence>
<dbReference type="AlphaFoldDB" id="A0A9P0MBH4"/>
<comment type="caution">
    <text evidence="9">The sequence shown here is derived from an EMBL/GenBank/DDBJ whole genome shotgun (WGS) entry which is preliminary data.</text>
</comment>
<keyword evidence="5 8" id="KW-1133">Transmembrane helix</keyword>
<evidence type="ECO:0000256" key="3">
    <source>
        <dbReference type="ARBA" id="ARBA00022475"/>
    </source>
</evidence>
<keyword evidence="6 8" id="KW-0472">Membrane</keyword>
<evidence type="ECO:0000256" key="2">
    <source>
        <dbReference type="ARBA" id="ARBA00010532"/>
    </source>
</evidence>
<gene>
    <name evidence="9" type="ORF">ACAOBT_LOCUS33090</name>
</gene>
<feature type="transmembrane region" description="Helical" evidence="8">
    <location>
        <begin position="216"/>
        <end position="242"/>
    </location>
</feature>
<dbReference type="GO" id="GO:0005737">
    <property type="term" value="C:cytoplasm"/>
    <property type="evidence" value="ECO:0007669"/>
    <property type="project" value="TreeGrafter"/>
</dbReference>
<dbReference type="PANTHER" id="PTHR11923:SF93">
    <property type="entry name" value="GH07959P-RELATED"/>
    <property type="match status" value="1"/>
</dbReference>
<reference evidence="9" key="1">
    <citation type="submission" date="2022-03" db="EMBL/GenBank/DDBJ databases">
        <authorList>
            <person name="Sayadi A."/>
        </authorList>
    </citation>
    <scope>NUCLEOTIDE SEQUENCE</scope>
</reference>
<dbReference type="Pfam" id="PF01130">
    <property type="entry name" value="CD36"/>
    <property type="match status" value="1"/>
</dbReference>
<dbReference type="Proteomes" id="UP001152888">
    <property type="component" value="Unassembled WGS sequence"/>
</dbReference>
<evidence type="ECO:0000313" key="9">
    <source>
        <dbReference type="EMBL" id="CAH2012908.1"/>
    </source>
</evidence>
<keyword evidence="3" id="KW-1003">Cell membrane</keyword>
<dbReference type="OrthoDB" id="514335at2759"/>
<evidence type="ECO:0000256" key="5">
    <source>
        <dbReference type="ARBA" id="ARBA00022989"/>
    </source>
</evidence>
<dbReference type="PRINTS" id="PR01609">
    <property type="entry name" value="CD36FAMILY"/>
</dbReference>
<keyword evidence="10" id="KW-1185">Reference proteome</keyword>
<keyword evidence="7" id="KW-0325">Glycoprotein</keyword>
<evidence type="ECO:0000256" key="8">
    <source>
        <dbReference type="SAM" id="Phobius"/>
    </source>
</evidence>
<comment type="subcellular location">
    <subcellularLocation>
        <location evidence="1">Cell membrane</location>
    </subcellularLocation>
</comment>
<organism evidence="9 10">
    <name type="scientific">Acanthoscelides obtectus</name>
    <name type="common">Bean weevil</name>
    <name type="synonym">Bruchus obtectus</name>
    <dbReference type="NCBI Taxonomy" id="200917"/>
    <lineage>
        <taxon>Eukaryota</taxon>
        <taxon>Metazoa</taxon>
        <taxon>Ecdysozoa</taxon>
        <taxon>Arthropoda</taxon>
        <taxon>Hexapoda</taxon>
        <taxon>Insecta</taxon>
        <taxon>Pterygota</taxon>
        <taxon>Neoptera</taxon>
        <taxon>Endopterygota</taxon>
        <taxon>Coleoptera</taxon>
        <taxon>Polyphaga</taxon>
        <taxon>Cucujiformia</taxon>
        <taxon>Chrysomeloidea</taxon>
        <taxon>Chrysomelidae</taxon>
        <taxon>Bruchinae</taxon>
        <taxon>Bruchini</taxon>
        <taxon>Acanthoscelides</taxon>
    </lineage>
</organism>
<accession>A0A9P0MBH4</accession>
<dbReference type="EMBL" id="CAKOFQ010008237">
    <property type="protein sequence ID" value="CAH2012908.1"/>
    <property type="molecule type" value="Genomic_DNA"/>
</dbReference>
<evidence type="ECO:0000313" key="10">
    <source>
        <dbReference type="Proteomes" id="UP001152888"/>
    </source>
</evidence>
<name>A0A9P0MBH4_ACAOB</name>
<dbReference type="GO" id="GO:0005886">
    <property type="term" value="C:plasma membrane"/>
    <property type="evidence" value="ECO:0007669"/>
    <property type="project" value="UniProtKB-SubCell"/>
</dbReference>
<dbReference type="InterPro" id="IPR002159">
    <property type="entry name" value="CD36_fam"/>
</dbReference>
<dbReference type="PANTHER" id="PTHR11923">
    <property type="entry name" value="SCAVENGER RECEPTOR CLASS B TYPE-1 SR-B1"/>
    <property type="match status" value="1"/>
</dbReference>